<dbReference type="AlphaFoldDB" id="A0A372JF92"/>
<evidence type="ECO:0000313" key="2">
    <source>
        <dbReference type="Proteomes" id="UP000261811"/>
    </source>
</evidence>
<dbReference type="InterPro" id="IPR014718">
    <property type="entry name" value="GH-type_carb-bd"/>
</dbReference>
<dbReference type="GO" id="GO:0004034">
    <property type="term" value="F:aldose 1-epimerase activity"/>
    <property type="evidence" value="ECO:0007669"/>
    <property type="project" value="TreeGrafter"/>
</dbReference>
<organism evidence="1 2">
    <name type="scientific">Actinomadura logoneensis</name>
    <dbReference type="NCBI Taxonomy" id="2293572"/>
    <lineage>
        <taxon>Bacteria</taxon>
        <taxon>Bacillati</taxon>
        <taxon>Actinomycetota</taxon>
        <taxon>Actinomycetes</taxon>
        <taxon>Streptosporangiales</taxon>
        <taxon>Thermomonosporaceae</taxon>
        <taxon>Actinomadura</taxon>
    </lineage>
</organism>
<dbReference type="InterPro" id="IPR011013">
    <property type="entry name" value="Gal_mutarotase_sf_dom"/>
</dbReference>
<dbReference type="InterPro" id="IPR037480">
    <property type="entry name" value="YihR-like"/>
</dbReference>
<name>A0A372JF92_9ACTN</name>
<proteinExistence type="predicted"/>
<dbReference type="Pfam" id="PF01263">
    <property type="entry name" value="Aldose_epim"/>
    <property type="match status" value="1"/>
</dbReference>
<dbReference type="EMBL" id="QURH01000781">
    <property type="protein sequence ID" value="RFU38514.1"/>
    <property type="molecule type" value="Genomic_DNA"/>
</dbReference>
<dbReference type="GO" id="GO:0033499">
    <property type="term" value="P:galactose catabolic process via UDP-galactose, Leloir pathway"/>
    <property type="evidence" value="ECO:0007669"/>
    <property type="project" value="TreeGrafter"/>
</dbReference>
<dbReference type="PANTHER" id="PTHR10091:SF0">
    <property type="entry name" value="GALACTOSE MUTAROTASE"/>
    <property type="match status" value="1"/>
</dbReference>
<gene>
    <name evidence="1" type="ORF">DZF91_27275</name>
</gene>
<evidence type="ECO:0000313" key="1">
    <source>
        <dbReference type="EMBL" id="RFU38514.1"/>
    </source>
</evidence>
<accession>A0A372JF92</accession>
<dbReference type="RefSeq" id="WP_117360015.1">
    <property type="nucleotide sequence ID" value="NZ_QURH01000781.1"/>
</dbReference>
<dbReference type="CDD" id="cd09022">
    <property type="entry name" value="Aldose_epim_Ec_YihR"/>
    <property type="match status" value="1"/>
</dbReference>
<reference evidence="1 2" key="1">
    <citation type="submission" date="2018-08" db="EMBL/GenBank/DDBJ databases">
        <title>Actinomadura jelena sp. nov., a novel Actinomycete isolated from soil in Chad.</title>
        <authorList>
            <person name="Shi L."/>
        </authorList>
    </citation>
    <scope>NUCLEOTIDE SEQUENCE [LARGE SCALE GENOMIC DNA]</scope>
    <source>
        <strain evidence="1 2">NEAU-G17</strain>
    </source>
</reference>
<dbReference type="GO" id="GO:0006006">
    <property type="term" value="P:glucose metabolic process"/>
    <property type="evidence" value="ECO:0007669"/>
    <property type="project" value="TreeGrafter"/>
</dbReference>
<dbReference type="Gene3D" id="2.70.98.10">
    <property type="match status" value="1"/>
</dbReference>
<keyword evidence="2" id="KW-1185">Reference proteome</keyword>
<dbReference type="Proteomes" id="UP000261811">
    <property type="component" value="Unassembled WGS sequence"/>
</dbReference>
<dbReference type="GO" id="GO:0030246">
    <property type="term" value="F:carbohydrate binding"/>
    <property type="evidence" value="ECO:0007669"/>
    <property type="project" value="InterPro"/>
</dbReference>
<comment type="caution">
    <text evidence="1">The sequence shown here is derived from an EMBL/GenBank/DDBJ whole genome shotgun (WGS) entry which is preliminary data.</text>
</comment>
<dbReference type="InterPro" id="IPR008183">
    <property type="entry name" value="Aldose_1/G6P_1-epimerase"/>
</dbReference>
<protein>
    <submittedName>
        <fullName evidence="1">Aldose epimerase</fullName>
    </submittedName>
</protein>
<dbReference type="SUPFAM" id="SSF74650">
    <property type="entry name" value="Galactose mutarotase-like"/>
    <property type="match status" value="1"/>
</dbReference>
<dbReference type="OrthoDB" id="4739604at2"/>
<dbReference type="PANTHER" id="PTHR10091">
    <property type="entry name" value="ALDOSE-1-EPIMERASE"/>
    <property type="match status" value="1"/>
</dbReference>
<sequence length="305" mass="32268">MTEQHPLTGTQHILTAGPYQAVVTEAGAALRALTRDGLDLVLTHDADTLPPAASGQLLVPFPNRVDGGRYTFEGTSYQLALTEPKLGNAIHGLVRWSAWTATERASDRVTLALDLPGAQGYPFRLSLTAEYVLDAEEGLTVRLGAENTGTRPAPYAHGAHPYLTVGVPIDECEVALDAARYLPAGDRMIPADAPVPVDGTDRDLRGGVVLGGRRIDNAYTGLARDGRGRAWTRLTGGGRSVALWADEAHPWIEVFTADTVPVAHRRLGLAAEPMTAPPNAFATGTDLVILQPGARTGGSWGIMAS</sequence>